<reference evidence="1 2" key="1">
    <citation type="submission" date="2024-11" db="EMBL/GenBank/DDBJ databases">
        <title>A near-complete genome assembly of Cinchona calisaya.</title>
        <authorList>
            <person name="Lian D.C."/>
            <person name="Zhao X.W."/>
            <person name="Wei L."/>
        </authorList>
    </citation>
    <scope>NUCLEOTIDE SEQUENCE [LARGE SCALE GENOMIC DNA]</scope>
    <source>
        <tissue evidence="1">Nenye</tissue>
    </source>
</reference>
<evidence type="ECO:0000313" key="2">
    <source>
        <dbReference type="Proteomes" id="UP001630127"/>
    </source>
</evidence>
<dbReference type="Proteomes" id="UP001630127">
    <property type="component" value="Unassembled WGS sequence"/>
</dbReference>
<feature type="non-terminal residue" evidence="1">
    <location>
        <position position="1"/>
    </location>
</feature>
<dbReference type="EMBL" id="JBJUIK010000001">
    <property type="protein sequence ID" value="KAL3537969.1"/>
    <property type="molecule type" value="Genomic_DNA"/>
</dbReference>
<proteinExistence type="predicted"/>
<sequence length="129" mass="13886">SEAMCPKNIGSTTTLEGYPLALNRIATEAIYVFPEKKDTTASTTPTFVLVSLAGSLLDVTTMHTTISKAQKFLDASLAASVVVCLPAQSTLTVRTTKSKLQPHSVKQELCELTMSLAHNIQIQILFSSE</sequence>
<protein>
    <submittedName>
        <fullName evidence="1">Uncharacterized protein</fullName>
    </submittedName>
</protein>
<gene>
    <name evidence="1" type="ORF">ACH5RR_001335</name>
</gene>
<accession>A0ABD3B3E6</accession>
<name>A0ABD3B3E6_9GENT</name>
<dbReference type="AlphaFoldDB" id="A0ABD3B3E6"/>
<organism evidence="1 2">
    <name type="scientific">Cinchona calisaya</name>
    <dbReference type="NCBI Taxonomy" id="153742"/>
    <lineage>
        <taxon>Eukaryota</taxon>
        <taxon>Viridiplantae</taxon>
        <taxon>Streptophyta</taxon>
        <taxon>Embryophyta</taxon>
        <taxon>Tracheophyta</taxon>
        <taxon>Spermatophyta</taxon>
        <taxon>Magnoliopsida</taxon>
        <taxon>eudicotyledons</taxon>
        <taxon>Gunneridae</taxon>
        <taxon>Pentapetalae</taxon>
        <taxon>asterids</taxon>
        <taxon>lamiids</taxon>
        <taxon>Gentianales</taxon>
        <taxon>Rubiaceae</taxon>
        <taxon>Cinchonoideae</taxon>
        <taxon>Cinchoneae</taxon>
        <taxon>Cinchona</taxon>
    </lineage>
</organism>
<evidence type="ECO:0000313" key="1">
    <source>
        <dbReference type="EMBL" id="KAL3537969.1"/>
    </source>
</evidence>
<comment type="caution">
    <text evidence="1">The sequence shown here is derived from an EMBL/GenBank/DDBJ whole genome shotgun (WGS) entry which is preliminary data.</text>
</comment>
<keyword evidence="2" id="KW-1185">Reference proteome</keyword>